<dbReference type="RefSeq" id="WP_092679879.1">
    <property type="nucleotide sequence ID" value="NZ_FNMZ01000001.1"/>
</dbReference>
<keyword evidence="3" id="KW-1185">Reference proteome</keyword>
<feature type="chain" id="PRO_5011592698" description="Autotransporter domain-containing protein" evidence="1">
    <location>
        <begin position="43"/>
        <end position="338"/>
    </location>
</feature>
<evidence type="ECO:0000313" key="2">
    <source>
        <dbReference type="EMBL" id="SDW38772.1"/>
    </source>
</evidence>
<dbReference type="OrthoDB" id="8579419at2"/>
<sequence length="338" mass="36082">MPRPSPVAPAADRPAFPRPRRQAVRAVAAALSLALAAAPAQGADVGGGLLRLVNANVSDKATGALAMLGMTLVPSETASTLYLNTGSGEGMDYQASQLGGAFTVSESFPLYLEGFAGYSRYDPVFVFTDGVDQSRLPTKWTSIGATGGVGWDFKLTDTLVLRPIFNVALGHVESDARLLGRIVSNRLDVDLDFLKDGSMTAGGLGASVMLDYAYYRPEHEIDIELRYTHMHLEPILGSDAINASSDAMTLGLWSRLRVPTGITMFGGPLRSVFEFSGSLLPGDQGEVLHTGWLAQIGTGLEFDTSKTWVPLVTRTRIMLRYTQGEELTGFSVGLAASF</sequence>
<gene>
    <name evidence="2" type="ORF">SAMN05444336_101884</name>
</gene>
<name>A0A1H2T4J0_9RHOB</name>
<accession>A0A1H2T4J0</accession>
<organism evidence="2 3">
    <name type="scientific">Albimonas donghaensis</name>
    <dbReference type="NCBI Taxonomy" id="356660"/>
    <lineage>
        <taxon>Bacteria</taxon>
        <taxon>Pseudomonadati</taxon>
        <taxon>Pseudomonadota</taxon>
        <taxon>Alphaproteobacteria</taxon>
        <taxon>Rhodobacterales</taxon>
        <taxon>Paracoccaceae</taxon>
        <taxon>Albimonas</taxon>
    </lineage>
</organism>
<feature type="signal peptide" evidence="1">
    <location>
        <begin position="1"/>
        <end position="42"/>
    </location>
</feature>
<evidence type="ECO:0008006" key="4">
    <source>
        <dbReference type="Google" id="ProtNLM"/>
    </source>
</evidence>
<proteinExistence type="predicted"/>
<dbReference type="STRING" id="356660.SAMN05444336_101884"/>
<dbReference type="Proteomes" id="UP000199118">
    <property type="component" value="Unassembled WGS sequence"/>
</dbReference>
<protein>
    <recommendedName>
        <fullName evidence="4">Autotransporter domain-containing protein</fullName>
    </recommendedName>
</protein>
<keyword evidence="1" id="KW-0732">Signal</keyword>
<evidence type="ECO:0000256" key="1">
    <source>
        <dbReference type="SAM" id="SignalP"/>
    </source>
</evidence>
<reference evidence="2 3" key="1">
    <citation type="submission" date="2016-10" db="EMBL/GenBank/DDBJ databases">
        <authorList>
            <person name="de Groot N.N."/>
        </authorList>
    </citation>
    <scope>NUCLEOTIDE SEQUENCE [LARGE SCALE GENOMIC DNA]</scope>
    <source>
        <strain evidence="2 3">DSM 17890</strain>
    </source>
</reference>
<evidence type="ECO:0000313" key="3">
    <source>
        <dbReference type="Proteomes" id="UP000199118"/>
    </source>
</evidence>
<dbReference type="InterPro" id="IPR036709">
    <property type="entry name" value="Autotransporte_beta_dom_sf"/>
</dbReference>
<dbReference type="EMBL" id="FNMZ01000001">
    <property type="protein sequence ID" value="SDW38772.1"/>
    <property type="molecule type" value="Genomic_DNA"/>
</dbReference>
<dbReference type="Gene3D" id="2.40.128.130">
    <property type="entry name" value="Autotransporter beta-domain"/>
    <property type="match status" value="1"/>
</dbReference>
<dbReference type="AlphaFoldDB" id="A0A1H2T4J0"/>